<dbReference type="FunFam" id="1.20.58.830:FF:000005">
    <property type="entry name" value="Erythrocyte membrane protein 1, PfEMP1"/>
    <property type="match status" value="1"/>
</dbReference>
<dbReference type="InterPro" id="IPR042202">
    <property type="entry name" value="Duffy-ag-bd_sf"/>
</dbReference>
<feature type="domain" description="Duffy-antigen binding" evidence="4">
    <location>
        <begin position="1279"/>
        <end position="1511"/>
    </location>
</feature>
<feature type="domain" description="Plasmodium falciparum erythrocyte membrane protein-1 N-terminal segment" evidence="5">
    <location>
        <begin position="9"/>
        <end position="42"/>
    </location>
</feature>
<dbReference type="EMBL" id="KI925296">
    <property type="protein sequence ID" value="ETW15085.1"/>
    <property type="molecule type" value="Genomic_DNA"/>
</dbReference>
<dbReference type="Pfam" id="PF15447">
    <property type="entry name" value="NTS"/>
    <property type="match status" value="1"/>
</dbReference>
<feature type="compositionally biased region" description="Polar residues" evidence="2">
    <location>
        <begin position="1356"/>
        <end position="1366"/>
    </location>
</feature>
<gene>
    <name evidence="8" type="ORF">PFFVO_06002</name>
</gene>
<evidence type="ECO:0000259" key="4">
    <source>
        <dbReference type="Pfam" id="PF05424"/>
    </source>
</evidence>
<dbReference type="FunFam" id="1.20.58.1930:FF:000001">
    <property type="entry name" value="Erythrocyte membrane protein 1, PfEMP1"/>
    <property type="match status" value="1"/>
</dbReference>
<evidence type="ECO:0000256" key="1">
    <source>
        <dbReference type="SAM" id="Coils"/>
    </source>
</evidence>
<evidence type="ECO:0000259" key="6">
    <source>
        <dbReference type="Pfam" id="PF18562"/>
    </source>
</evidence>
<feature type="coiled-coil region" evidence="1">
    <location>
        <begin position="1933"/>
        <end position="1967"/>
    </location>
</feature>
<dbReference type="OrthoDB" id="378917at2759"/>
<dbReference type="Gene3D" id="1.20.1310.20">
    <property type="entry name" value="Duffy-antigen binding domain"/>
    <property type="match status" value="3"/>
</dbReference>
<feature type="non-terminal residue" evidence="8">
    <location>
        <position position="1969"/>
    </location>
</feature>
<dbReference type="InterPro" id="IPR054595">
    <property type="entry name" value="DBL_C"/>
</dbReference>
<evidence type="ECO:0000256" key="2">
    <source>
        <dbReference type="SAM" id="MobiDB-lite"/>
    </source>
</evidence>
<evidence type="ECO:0008006" key="10">
    <source>
        <dbReference type="Google" id="ProtNLM"/>
    </source>
</evidence>
<reference evidence="8 9" key="2">
    <citation type="submission" date="2013-02" db="EMBL/GenBank/DDBJ databases">
        <title>The Genome Sequence of Plasmodium falciparum Vietnam Oak-Knoll (FVO).</title>
        <authorList>
            <consortium name="The Broad Institute Genome Sequencing Platform"/>
            <consortium name="The Broad Institute Genome Sequencing Center for Infectious Disease"/>
            <person name="Neafsey D."/>
            <person name="Cheeseman I."/>
            <person name="Volkman S."/>
            <person name="Adams J."/>
            <person name="Walker B."/>
            <person name="Young S.K."/>
            <person name="Zeng Q."/>
            <person name="Gargeya S."/>
            <person name="Fitzgerald M."/>
            <person name="Haas B."/>
            <person name="Abouelleil A."/>
            <person name="Alvarado L."/>
            <person name="Arachchi H.M."/>
            <person name="Berlin A.M."/>
            <person name="Chapman S.B."/>
            <person name="Dewar J."/>
            <person name="Goldberg J."/>
            <person name="Griggs A."/>
            <person name="Gujja S."/>
            <person name="Hansen M."/>
            <person name="Howarth C."/>
            <person name="Imamovic A."/>
            <person name="Larimer J."/>
            <person name="McCowan C."/>
            <person name="Murphy C."/>
            <person name="Neiman D."/>
            <person name="Pearson M."/>
            <person name="Priest M."/>
            <person name="Roberts A."/>
            <person name="Saif S."/>
            <person name="Shea T."/>
            <person name="Sisk P."/>
            <person name="Sykes S."/>
            <person name="Wortman J."/>
            <person name="Nusbaum C."/>
            <person name="Birren B."/>
        </authorList>
    </citation>
    <scope>NUCLEOTIDE SEQUENCE [LARGE SCALE GENOMIC DNA]</scope>
    <source>
        <strain evidence="9">Vietnam Oak-Knoll (FVO)</strain>
    </source>
</reference>
<feature type="domain" description="Duffy-binding-like" evidence="3">
    <location>
        <begin position="1815"/>
        <end position="1964"/>
    </location>
</feature>
<organism evidence="8 9">
    <name type="scientific">Plasmodium falciparum Vietnam Oak-Knoll</name>
    <name type="common">FVO</name>
    <dbReference type="NCBI Taxonomy" id="1036723"/>
    <lineage>
        <taxon>Eukaryota</taxon>
        <taxon>Sar</taxon>
        <taxon>Alveolata</taxon>
        <taxon>Apicomplexa</taxon>
        <taxon>Aconoidasida</taxon>
        <taxon>Haemosporida</taxon>
        <taxon>Plasmodiidae</taxon>
        <taxon>Plasmodium</taxon>
        <taxon>Plasmodium (Laverania)</taxon>
    </lineage>
</organism>
<feature type="region of interest" description="Disordered" evidence="2">
    <location>
        <begin position="1298"/>
        <end position="1327"/>
    </location>
</feature>
<feature type="domain" description="Duffy-binding-like" evidence="3">
    <location>
        <begin position="550"/>
        <end position="694"/>
    </location>
</feature>
<dbReference type="Pfam" id="PF22672">
    <property type="entry name" value="DBL_C"/>
    <property type="match status" value="2"/>
</dbReference>
<dbReference type="Pfam" id="PF03011">
    <property type="entry name" value="PFEMP"/>
    <property type="match status" value="2"/>
</dbReference>
<proteinExistence type="predicted"/>
<dbReference type="InterPro" id="IPR041480">
    <property type="entry name" value="CIDR1_gamma"/>
</dbReference>
<dbReference type="Pfam" id="PF05424">
    <property type="entry name" value="Duffy_binding"/>
    <property type="match status" value="3"/>
</dbReference>
<dbReference type="GO" id="GO:0016020">
    <property type="term" value="C:membrane"/>
    <property type="evidence" value="ECO:0007669"/>
    <property type="project" value="InterPro"/>
</dbReference>
<feature type="domain" description="Duffy-binding-like" evidence="7">
    <location>
        <begin position="1547"/>
        <end position="1700"/>
    </location>
</feature>
<protein>
    <recommendedName>
        <fullName evidence="10">Erythrocyte membrane protein 1, PfEMP1</fullName>
    </recommendedName>
</protein>
<evidence type="ECO:0000313" key="8">
    <source>
        <dbReference type="EMBL" id="ETW15085.1"/>
    </source>
</evidence>
<dbReference type="FunFam" id="1.20.58.830:FF:000001">
    <property type="entry name" value="Erythrocyte membrane protein 1, PfEMP1"/>
    <property type="match status" value="1"/>
</dbReference>
<dbReference type="InterPro" id="IPR008602">
    <property type="entry name" value="Duffy-antigen-binding"/>
</dbReference>
<accession>A0A024UYK8</accession>
<dbReference type="Pfam" id="PF18562">
    <property type="entry name" value="CIDR1_gamma"/>
    <property type="match status" value="1"/>
</dbReference>
<sequence length="1969" mass="223758">MAAQSDGRSARDILEGYGRTIQQQAKKDAEQRAKDLEGDLSKVEFVNDEKTKVTNPCQLDYNYETSVSTGHSHPCEGRQGVRFSDTKGAECYWSRIKGSEKNSGACAPFRKLHMCDKNLENIDPGKIKSTHNLLVDVLLAAKHEGQSLVDNHKEYKQQNNDSDTHICTALARSFADIGDIIRGKDLFLGHKQRKNQLEERLKTMFANIQNENQDLTTLKPEEVREYWWALNRDQVWKAITCDAGVKDTYSINTGNGITSFDFKCGHEDKNVATNLDYVPQYLRWFQEWAEDFCTKRKHKLKDAIQKCRGQYQGKERYCDLNGYDCKGTARGKNKYKYEHDCIECSFSCIPFTNWIDNQKLEFLKQKEKYDKEILQKNKRTITTRYGTINNVYAKEFYDKLEEEYKTVDKFLELLNKETTCKGHPKVEEKSHIDFNEKIEKTFSHTTYCQACPWCGVEPNGPPWQAKPETECRDQQIKKFDDKNSTKIDLLVKDKGGQTMMQKLKSLCNDSSNKNIQKWKCHYEGAGKDYCVLQNDNKNTTQQEIVSFNSLFWRWVTEMLKDSIDWRKEHENCMKKGDISTCKKGCKNKCDCFEKWVKRMKKEWDQIEQHYVKEHFEGFGAYWTLGYLLKEYFTKIKDAYPGVKSVQEFIKEMEQIIEENSNNIKATRDDNSIKELLEYEKGDAQKCVTNNPEKCEDTPGVRSLDPDSDEDFSEDEEPPPEEVENPCANPSGIKHPVLATKVAHQMQQKAHQKMIENSVKNSEIGKGHGKGGGKNVKSSLIGDISKAQFKDGTKANGLTEEVCDITDQHTNESRSAPNGGPCKNKGKGLDIGTKWNDRTSQSSTPNVYVRPRREHMCTSNLEHLETDQGPLNKSDGKVVNDSFLGDVLLSAKYEAEKIKELYEKNKDQSGHEVICRAIRYSFADIGDIIRGRDLWDRDSGSTDMETRLKNIFKKIKEQIPEIHDKYKDDENKTPPYKQLREDWWEANRRQVWNAMTCPTKNGITCDGSPYEDYIPQRLRWMTEWAEWYCKMQSQEYENLVNVCNGCKDKGDDCRNNSAECSPCKEACEAYRDKIKKWEEQWQQMQLQYLILYHLANTTGPHGINSYGGAVGEKDKPVVQFLEELQKANGVAASDATKSPYATADRYIHQEIGNVGCNIQNEFCFKKNGSGGKVNNNEKYAFKYPPPDYVEACKCMKREAPPKETTTTQVNVCDIVKNALADMGSLTQACQQKYDGKYYGWRGVNTTGSAEGEAASSNPRVRRSAPGGEKSGAGEPTGGSICIPPRRRKLYVGGLTKLTSAGTSSESSQGGSEASQGSPPATASQAPKGDPLLTAFVESAAIETFFLWHKYKAENSKTQSVGSLQPLNGDSVDGGEQNPQTQLKSGTIPPDFLRQMFYTLADYRDILFRKNDIVIGNTGSDSTKDEMSQREEKIKGAIQTFFQNGDKKTAGVSSQTGQTPDKWWNQNAKHIWHGMICALTHKTETPGDVDEKVKKAFFGDKGTSNEPIETYKYDQVKLKEEVNGAKTNESPTLLSEFVKRPTYFRYLEEWGQHFCTERKKRLGQIHKDCKVEESSGSSRRGTENPKCSCYGEDCKKMREQDYDILPSFYCPSCANSCSSYKKWINTKKTQYEKQKEAYTGQKDNYVKESNMGAESNNHDNGFHKTLENYKEAKDFLKTLASCKKDNGVGKPIFDKETETFGPATNCKPCPKFKTNCQNGDCKGANGNTCNAETITADAIGKMDNSTVIDMLVSDDNTNGFDGDLDECVLGNCADVDIFKGFRKDVWTCGNVCGVDICEQTNVNRGTDGKEYIQIRALLRLWLEYFLDDYNKIKHKISHCTNNGNGSSCIRGCKDKCKCVGEWINKKRTEWQKIRDRYVKQYKNEDGDDDNYKVKHFLEDLQSQIDATINKAIKPCGSLTAFENSSHCNGTAGSKKSEEEKKKDVVLCLIEKLEKKISECKNQHSGEETETA</sequence>
<evidence type="ECO:0000259" key="7">
    <source>
        <dbReference type="Pfam" id="PF22672"/>
    </source>
</evidence>
<feature type="domain" description="Duffy-antigen binding" evidence="4">
    <location>
        <begin position="104"/>
        <end position="283"/>
    </location>
</feature>
<dbReference type="SUPFAM" id="SSF140924">
    <property type="entry name" value="Duffy binding domain-like"/>
    <property type="match status" value="5"/>
</dbReference>
<dbReference type="InterPro" id="IPR004258">
    <property type="entry name" value="DBL"/>
</dbReference>
<reference evidence="8 9" key="1">
    <citation type="submission" date="2013-02" db="EMBL/GenBank/DDBJ databases">
        <title>The Genome Annotation of Plasmodium falciparum Vietnam Oak-Knoll (FVO).</title>
        <authorList>
            <consortium name="The Broad Institute Genome Sequencing Platform"/>
            <consortium name="The Broad Institute Genome Sequencing Center for Infectious Disease"/>
            <person name="Neafsey D."/>
            <person name="Hoffman S."/>
            <person name="Volkman S."/>
            <person name="Rosenthal P."/>
            <person name="Walker B."/>
            <person name="Young S.K."/>
            <person name="Zeng Q."/>
            <person name="Gargeya S."/>
            <person name="Fitzgerald M."/>
            <person name="Haas B."/>
            <person name="Abouelleil A."/>
            <person name="Allen A.W."/>
            <person name="Alvarado L."/>
            <person name="Arachchi H.M."/>
            <person name="Berlin A.M."/>
            <person name="Chapman S.B."/>
            <person name="Gainer-Dewar J."/>
            <person name="Goldberg J."/>
            <person name="Griggs A."/>
            <person name="Gujja S."/>
            <person name="Hansen M."/>
            <person name="Howarth C."/>
            <person name="Imamovic A."/>
            <person name="Ireland A."/>
            <person name="Larimer J."/>
            <person name="McCowan C."/>
            <person name="Murphy C."/>
            <person name="Pearson M."/>
            <person name="Poon T.W."/>
            <person name="Priest M."/>
            <person name="Roberts A."/>
            <person name="Saif S."/>
            <person name="Shea T."/>
            <person name="Sisk P."/>
            <person name="Sykes S."/>
            <person name="Wortman J."/>
            <person name="Nusbaum C."/>
            <person name="Birren B."/>
        </authorList>
    </citation>
    <scope>NUCLEOTIDE SEQUENCE [LARGE SCALE GENOMIC DNA]</scope>
    <source>
        <strain evidence="9">Vietnam Oak-Knoll (FVO)</strain>
    </source>
</reference>
<feature type="compositionally biased region" description="Polar residues" evidence="2">
    <location>
        <begin position="1246"/>
        <end position="1257"/>
    </location>
</feature>
<evidence type="ECO:0000313" key="9">
    <source>
        <dbReference type="Proteomes" id="UP000030690"/>
    </source>
</evidence>
<evidence type="ECO:0000259" key="5">
    <source>
        <dbReference type="Pfam" id="PF15447"/>
    </source>
</evidence>
<feature type="region of interest" description="Disordered" evidence="2">
    <location>
        <begin position="1246"/>
        <end position="1283"/>
    </location>
</feature>
<feature type="region of interest" description="Disordered" evidence="2">
    <location>
        <begin position="808"/>
        <end position="845"/>
    </location>
</feature>
<feature type="compositionally biased region" description="Low complexity" evidence="2">
    <location>
        <begin position="1298"/>
        <end position="1316"/>
    </location>
</feature>
<feature type="region of interest" description="Disordered" evidence="2">
    <location>
        <begin position="1"/>
        <end position="33"/>
    </location>
</feature>
<dbReference type="Proteomes" id="UP000030690">
    <property type="component" value="Unassembled WGS sequence"/>
</dbReference>
<dbReference type="InterPro" id="IPR029210">
    <property type="entry name" value="PfEMP1_NTS"/>
</dbReference>
<evidence type="ECO:0000259" key="3">
    <source>
        <dbReference type="Pfam" id="PF03011"/>
    </source>
</evidence>
<dbReference type="Gene3D" id="1.20.58.830">
    <property type="match status" value="3"/>
</dbReference>
<feature type="domain" description="Duffy-binding-like" evidence="7">
    <location>
        <begin position="287"/>
        <end position="445"/>
    </location>
</feature>
<feature type="domain" description="Cysteine-rich interdomain region 1 gamma" evidence="6">
    <location>
        <begin position="1743"/>
        <end position="1799"/>
    </location>
</feature>
<dbReference type="GO" id="GO:0046789">
    <property type="term" value="F:host cell surface receptor binding"/>
    <property type="evidence" value="ECO:0007669"/>
    <property type="project" value="InterPro"/>
</dbReference>
<name>A0A024UYK8_PLAFA</name>
<feature type="region of interest" description="Disordered" evidence="2">
    <location>
        <begin position="1356"/>
        <end position="1385"/>
    </location>
</feature>
<feature type="domain" description="Duffy-antigen binding" evidence="4">
    <location>
        <begin position="846"/>
        <end position="1018"/>
    </location>
</feature>
<feature type="compositionally biased region" description="Acidic residues" evidence="2">
    <location>
        <begin position="705"/>
        <end position="723"/>
    </location>
</feature>
<keyword evidence="1" id="KW-0175">Coiled coil</keyword>
<feature type="region of interest" description="Disordered" evidence="2">
    <location>
        <begin position="687"/>
        <end position="732"/>
    </location>
</feature>
<dbReference type="Gene3D" id="1.20.58.1930">
    <property type="match status" value="2"/>
</dbReference>